<keyword evidence="2" id="KW-1185">Reference proteome</keyword>
<organism evidence="1 2">
    <name type="scientific">Diplocloster agilis</name>
    <dbReference type="NCBI Taxonomy" id="2850323"/>
    <lineage>
        <taxon>Bacteria</taxon>
        <taxon>Bacillati</taxon>
        <taxon>Bacillota</taxon>
        <taxon>Clostridia</taxon>
        <taxon>Lachnospirales</taxon>
        <taxon>Lachnospiraceae</taxon>
        <taxon>Diplocloster</taxon>
    </lineage>
</organism>
<evidence type="ECO:0000313" key="2">
    <source>
        <dbReference type="Proteomes" id="UP000712157"/>
    </source>
</evidence>
<reference evidence="1" key="1">
    <citation type="submission" date="2021-06" db="EMBL/GenBank/DDBJ databases">
        <title>Description of novel taxa of the family Lachnospiraceae.</title>
        <authorList>
            <person name="Chaplin A.V."/>
            <person name="Sokolova S.R."/>
            <person name="Pikina A.P."/>
            <person name="Korzhanova M."/>
            <person name="Belova V."/>
            <person name="Korostin D."/>
            <person name="Efimov B.A."/>
        </authorList>
    </citation>
    <scope>NUCLEOTIDE SEQUENCE</scope>
    <source>
        <strain evidence="1">ASD5720</strain>
    </source>
</reference>
<name>A0A949JW11_9FIRM</name>
<accession>A0A949JW11</accession>
<dbReference type="EMBL" id="JAHQCW010000001">
    <property type="protein sequence ID" value="MBU9735071.1"/>
    <property type="molecule type" value="Genomic_DNA"/>
</dbReference>
<dbReference type="RefSeq" id="WP_158343471.1">
    <property type="nucleotide sequence ID" value="NZ_JAHQCW010000001.1"/>
</dbReference>
<sequence length="122" mass="14159">MYPNQNYLPDRETSVRDISIRFPSFTIPVQSWENNIFIMYSQEFLNGISSVNVMFDSRSLPDVQRSGIQCLVEDGQLLFIATNGTPAKNLYVASVEICNHICNERLYDKYDYEEFNQGRKSI</sequence>
<protein>
    <submittedName>
        <fullName evidence="1">Uncharacterized protein</fullName>
    </submittedName>
</protein>
<gene>
    <name evidence="1" type="ORF">KTH89_00885</name>
</gene>
<dbReference type="AlphaFoldDB" id="A0A949JW11"/>
<proteinExistence type="predicted"/>
<comment type="caution">
    <text evidence="1">The sequence shown here is derived from an EMBL/GenBank/DDBJ whole genome shotgun (WGS) entry which is preliminary data.</text>
</comment>
<dbReference type="Proteomes" id="UP000712157">
    <property type="component" value="Unassembled WGS sequence"/>
</dbReference>
<evidence type="ECO:0000313" key="1">
    <source>
        <dbReference type="EMBL" id="MBU9735071.1"/>
    </source>
</evidence>